<accession>A0A0F9DC78</accession>
<dbReference type="Pfam" id="PF18582">
    <property type="entry name" value="HZS_alpha"/>
    <property type="match status" value="1"/>
</dbReference>
<evidence type="ECO:0000256" key="1">
    <source>
        <dbReference type="SAM" id="MobiDB-lite"/>
    </source>
</evidence>
<comment type="caution">
    <text evidence="3">The sequence shown here is derived from an EMBL/GenBank/DDBJ whole genome shotgun (WGS) entry which is preliminary data.</text>
</comment>
<protein>
    <recommendedName>
        <fullName evidence="2">Hydrazine synthase alpha subunit middle domain-containing protein</fullName>
    </recommendedName>
</protein>
<evidence type="ECO:0000259" key="2">
    <source>
        <dbReference type="Pfam" id="PF18582"/>
    </source>
</evidence>
<organism evidence="3">
    <name type="scientific">marine sediment metagenome</name>
    <dbReference type="NCBI Taxonomy" id="412755"/>
    <lineage>
        <taxon>unclassified sequences</taxon>
        <taxon>metagenomes</taxon>
        <taxon>ecological metagenomes</taxon>
    </lineage>
</organism>
<gene>
    <name evidence="3" type="ORF">LCGC14_2563420</name>
</gene>
<dbReference type="InterPro" id="IPR040698">
    <property type="entry name" value="HZS_alpha_mid"/>
</dbReference>
<feature type="region of interest" description="Disordered" evidence="1">
    <location>
        <begin position="100"/>
        <end position="127"/>
    </location>
</feature>
<reference evidence="3" key="1">
    <citation type="journal article" date="2015" name="Nature">
        <title>Complex archaea that bridge the gap between prokaryotes and eukaryotes.</title>
        <authorList>
            <person name="Spang A."/>
            <person name="Saw J.H."/>
            <person name="Jorgensen S.L."/>
            <person name="Zaremba-Niedzwiedzka K."/>
            <person name="Martijn J."/>
            <person name="Lind A.E."/>
            <person name="van Eijk R."/>
            <person name="Schleper C."/>
            <person name="Guy L."/>
            <person name="Ettema T.J."/>
        </authorList>
    </citation>
    <scope>NUCLEOTIDE SEQUENCE</scope>
</reference>
<dbReference type="AlphaFoldDB" id="A0A0F9DC78"/>
<sequence>VNEHVPRPWAARRFWDDGSFDSQHSMIARQAALGLRVQVGSVPGEEDGSAHLLVPADKNIFFQALDANFMEVQRERTFVNYRPGEVRSCIGCHEKAQELSTTQSALPTAVTREPDVPGPLPGEKTGARPLHYPTDVQPVWDAHCVKCHGGEKTEGELNLTGELTTHFCRSYEELMDRRLLSVIGEIYPKAGNNHYLPPYTLGSHASKLIEILRKGHYEVELSPAEWVRVCAWVDSNGQYYGTYYGRKHIKHEAHPNFRPVPTFENARATVAPVPDDQR</sequence>
<feature type="non-terminal residue" evidence="3">
    <location>
        <position position="1"/>
    </location>
</feature>
<evidence type="ECO:0000313" key="3">
    <source>
        <dbReference type="EMBL" id="KKL09683.1"/>
    </source>
</evidence>
<feature type="domain" description="Hydrazine synthase alpha subunit middle" evidence="2">
    <location>
        <begin position="28"/>
        <end position="94"/>
    </location>
</feature>
<name>A0A0F9DC78_9ZZZZ</name>
<proteinExistence type="predicted"/>
<dbReference type="EMBL" id="LAZR01042372">
    <property type="protein sequence ID" value="KKL09683.1"/>
    <property type="molecule type" value="Genomic_DNA"/>
</dbReference>